<proteinExistence type="predicted"/>
<evidence type="ECO:0000313" key="4">
    <source>
        <dbReference type="EMBL" id="AGA33071.1"/>
    </source>
</evidence>
<protein>
    <submittedName>
        <fullName evidence="4">YD repeat protein</fullName>
    </submittedName>
</protein>
<dbReference type="STRING" id="1255043.TVNIR_1400"/>
<feature type="compositionally biased region" description="Low complexity" evidence="2">
    <location>
        <begin position="275"/>
        <end position="286"/>
    </location>
</feature>
<dbReference type="PATRIC" id="fig|1255043.3.peg.1418"/>
<dbReference type="Gene3D" id="2.180.10.10">
    <property type="entry name" value="RHS repeat-associated core"/>
    <property type="match status" value="1"/>
</dbReference>
<dbReference type="InterPro" id="IPR011044">
    <property type="entry name" value="Quino_amine_DH_bsu"/>
</dbReference>
<evidence type="ECO:0000313" key="5">
    <source>
        <dbReference type="Proteomes" id="UP000010809"/>
    </source>
</evidence>
<dbReference type="PANTHER" id="PTHR32305:SF15">
    <property type="entry name" value="PROTEIN RHSA-RELATED"/>
    <property type="match status" value="1"/>
</dbReference>
<evidence type="ECO:0000256" key="1">
    <source>
        <dbReference type="ARBA" id="ARBA00022737"/>
    </source>
</evidence>
<dbReference type="NCBIfam" id="TIGR03696">
    <property type="entry name" value="Rhs_assc_core"/>
    <property type="match status" value="1"/>
</dbReference>
<evidence type="ECO:0000256" key="2">
    <source>
        <dbReference type="SAM" id="MobiDB-lite"/>
    </source>
</evidence>
<dbReference type="InterPro" id="IPR006530">
    <property type="entry name" value="YD"/>
</dbReference>
<name>L0DXI1_THIND</name>
<dbReference type="KEGG" id="tni:TVNIR_1400"/>
<dbReference type="AlphaFoldDB" id="L0DXI1"/>
<dbReference type="eggNOG" id="COG3209">
    <property type="taxonomic scope" value="Bacteria"/>
</dbReference>
<dbReference type="NCBIfam" id="TIGR01643">
    <property type="entry name" value="YD_repeat_2x"/>
    <property type="match status" value="4"/>
</dbReference>
<accession>L0DXI1</accession>
<dbReference type="InterPro" id="IPR050708">
    <property type="entry name" value="T6SS_VgrG/RHS"/>
</dbReference>
<organism evidence="4 5">
    <name type="scientific">Thioalkalivibrio nitratireducens (strain DSM 14787 / UNIQEM 213 / ALEN2)</name>
    <dbReference type="NCBI Taxonomy" id="1255043"/>
    <lineage>
        <taxon>Bacteria</taxon>
        <taxon>Pseudomonadati</taxon>
        <taxon>Pseudomonadota</taxon>
        <taxon>Gammaproteobacteria</taxon>
        <taxon>Chromatiales</taxon>
        <taxon>Ectothiorhodospiraceae</taxon>
        <taxon>Thioalkalivibrio</taxon>
    </lineage>
</organism>
<dbReference type="InterPro" id="IPR022385">
    <property type="entry name" value="Rhs_assc_core"/>
</dbReference>
<keyword evidence="5" id="KW-1185">Reference proteome</keyword>
<dbReference type="HOGENOM" id="CLU_2439854_0_0_6"/>
<dbReference type="Pfam" id="PF25023">
    <property type="entry name" value="TEN_YD-shell"/>
    <property type="match status" value="1"/>
</dbReference>
<feature type="domain" description="Teneurin-like YD-shell" evidence="3">
    <location>
        <begin position="101"/>
        <end position="902"/>
    </location>
</feature>
<feature type="region of interest" description="Disordered" evidence="2">
    <location>
        <begin position="226"/>
        <end position="245"/>
    </location>
</feature>
<dbReference type="EMBL" id="CP003989">
    <property type="protein sequence ID" value="AGA33071.1"/>
    <property type="molecule type" value="Genomic_DNA"/>
</dbReference>
<dbReference type="Proteomes" id="UP000010809">
    <property type="component" value="Chromosome"/>
</dbReference>
<feature type="region of interest" description="Disordered" evidence="2">
    <location>
        <begin position="266"/>
        <end position="307"/>
    </location>
</feature>
<dbReference type="SUPFAM" id="SSF50969">
    <property type="entry name" value="YVTN repeat-like/Quinoprotein amine dehydrogenase"/>
    <property type="match status" value="1"/>
</dbReference>
<reference evidence="4" key="1">
    <citation type="submission" date="2015-12" db="EMBL/GenBank/DDBJ databases">
        <authorList>
            <person name="Tikhonova T.V."/>
            <person name="Pavlov A.R."/>
            <person name="Beletsky A.V."/>
            <person name="Mardanov A.V."/>
            <person name="Sorokin D.Y."/>
            <person name="Ravin N.V."/>
            <person name="Popov V.O."/>
        </authorList>
    </citation>
    <scope>NUCLEOTIDE SEQUENCE</scope>
    <source>
        <strain evidence="4">DSM 14787</strain>
    </source>
</reference>
<dbReference type="PANTHER" id="PTHR32305">
    <property type="match status" value="1"/>
</dbReference>
<sequence length="1066" mass="114312">MPPSYTVGENEPAAMPGELPRMSGYTYAVELSVDETIAANATEGRFDRPVPVYVENFLDFPTGGIVPAGWYDRERAAWIASDNGRIIAVLGTRMGSRCWMSAQDGDGNRTRIERGSDGTPVAIVAPDSQRTLLAVDGSGYLASVANPAGEVRRFDYRSGGLLTRNTDPRGFVSAYTYDPSGRLVEARNPAGGGWAIVREERTDGYGTRMVSAEGRATLFLVERTSAGEKRRENVHPDGSRDELRFLPDGRRSLVAADGTRVDLAYTPDPRFGMNSPVPSSVSVRTPSGREHGSSHQRSALLADSTDPLSHSQLTETLTTNGRVTQARYESDLRRWSILSPEGRERTVDLDARGRVRSDATPGFEPVVYGYDARGRLAQWGQGMAGERTYGFSYNEAGEIATVTDPLGRVTTFEHDLAGRVTGQVFPDGREVRYIYDASGNLTALDPPGREAHLFEYTSMNREESYHPPDLSGIETVTRYSYDLDQKLTEITRPDGRILRFGYDGAGRLDTVQVERGEYRHRYHASTGQTVSIASPGGIDLALSWDGFLSTGEAWSGPVQGSVTLGYDDNFWATQQSVNGAVVTFQYDSDGLLLRAGDQMLERDARNGLPVASTLGVVNTTWDYNGFGEIQSLLAMAGGEPVARFDYVRDALGRVVEQFLTIDGEEERTTYDYDSAGRLVAIVRNGFPVTYGYDANGNRTQVNGAPIAVYDEQDRMISYGGASYEYTANGELATRTEGIAVTHYSYDELGNLLGVELPDGLRINYLVDGRNRRVGKRVDGLLVQGFLYGDQLNPVAELDASGQVLSRFVYADKPHVPAYMIRAGRTYRILSDQLGSPRLVIDVATGGTVQRIDYDTWGNVLRDTNPGFQPFGFAGGIRDLDTGLVRFGARDYDPATGRWTAKDPIRFAGGDANLYGYVLGDPANLTDPTGQFGLPGAVIGGASAFVGTVVVGGSLGDATINTAVGALAGALPGAGSMLAAVLQGAAAGGASNAVSQAVTIAVDPCRSRSDFNVGSVVGSGVGGALAGGRSHPFGSSMSVQIGIAPSNAAISATTGAIGAHWWPNATR</sequence>
<dbReference type="InterPro" id="IPR056823">
    <property type="entry name" value="TEN-like_YD-shell"/>
</dbReference>
<evidence type="ECO:0000259" key="3">
    <source>
        <dbReference type="Pfam" id="PF25023"/>
    </source>
</evidence>
<keyword evidence="1" id="KW-0677">Repeat</keyword>
<gene>
    <name evidence="4" type="ordered locus">TVNIR_1400</name>
</gene>